<organism evidence="2">
    <name type="scientific">Magnetococcus massalia (strain MO-1)</name>
    <dbReference type="NCBI Taxonomy" id="451514"/>
    <lineage>
        <taxon>Bacteria</taxon>
        <taxon>Pseudomonadati</taxon>
        <taxon>Pseudomonadota</taxon>
        <taxon>Magnetococcia</taxon>
        <taxon>Magnetococcales</taxon>
        <taxon>Magnetococcaceae</taxon>
        <taxon>Magnetococcus</taxon>
    </lineage>
</organism>
<gene>
    <name evidence="2" type="ORF">MAGMO_0548</name>
</gene>
<dbReference type="PROSITE" id="PS50801">
    <property type="entry name" value="STAS"/>
    <property type="match status" value="1"/>
</dbReference>
<proteinExistence type="predicted"/>
<reference evidence="2" key="1">
    <citation type="submission" date="2015-04" db="EMBL/GenBank/DDBJ databases">
        <authorList>
            <person name="Syromyatnikov M.Y."/>
            <person name="Popov V.N."/>
        </authorList>
    </citation>
    <scope>NUCLEOTIDE SEQUENCE</scope>
    <source>
        <strain evidence="2">MO-1</strain>
    </source>
</reference>
<feature type="domain" description="STAS" evidence="1">
    <location>
        <begin position="5"/>
        <end position="102"/>
    </location>
</feature>
<dbReference type="CDD" id="cd07043">
    <property type="entry name" value="STAS_anti-anti-sigma_factors"/>
    <property type="match status" value="1"/>
</dbReference>
<dbReference type="EMBL" id="LO017727">
    <property type="protein sequence ID" value="CRH04752.1"/>
    <property type="molecule type" value="Genomic_DNA"/>
</dbReference>
<protein>
    <submittedName>
        <fullName evidence="2">Putative anti-sigma-factor antagonist</fullName>
    </submittedName>
</protein>
<name>A0A1S7LCZ2_MAGMO</name>
<sequence>MALNGGFEVQHVGDTMRIIVKGNLTFNDSDHVQKLAKSIVTQRRVEVDLSAIDILDSTSLGLLLILKKSLADPQIPIKLVGLSDELKRMLQIAAFQQLFEWD</sequence>
<dbReference type="Gene3D" id="3.30.750.24">
    <property type="entry name" value="STAS domain"/>
    <property type="match status" value="1"/>
</dbReference>
<evidence type="ECO:0000313" key="2">
    <source>
        <dbReference type="EMBL" id="CRH04752.1"/>
    </source>
</evidence>
<dbReference type="SUPFAM" id="SSF52091">
    <property type="entry name" value="SpoIIaa-like"/>
    <property type="match status" value="1"/>
</dbReference>
<accession>A0A1S7LCZ2</accession>
<dbReference type="Pfam" id="PF01740">
    <property type="entry name" value="STAS"/>
    <property type="match status" value="1"/>
</dbReference>
<dbReference type="InterPro" id="IPR002645">
    <property type="entry name" value="STAS_dom"/>
</dbReference>
<dbReference type="InterPro" id="IPR036513">
    <property type="entry name" value="STAS_dom_sf"/>
</dbReference>
<dbReference type="AlphaFoldDB" id="A0A1S7LCZ2"/>
<evidence type="ECO:0000259" key="1">
    <source>
        <dbReference type="PROSITE" id="PS50801"/>
    </source>
</evidence>